<evidence type="ECO:0000259" key="16">
    <source>
        <dbReference type="Pfam" id="PF03717"/>
    </source>
</evidence>
<evidence type="ECO:0000256" key="9">
    <source>
        <dbReference type="ARBA" id="ARBA00022960"/>
    </source>
</evidence>
<evidence type="ECO:0000256" key="8">
    <source>
        <dbReference type="ARBA" id="ARBA00022801"/>
    </source>
</evidence>
<evidence type="ECO:0000256" key="11">
    <source>
        <dbReference type="ARBA" id="ARBA00022989"/>
    </source>
</evidence>
<dbReference type="SUPFAM" id="SSF56519">
    <property type="entry name" value="Penicillin binding protein dimerisation domain"/>
    <property type="match status" value="1"/>
</dbReference>
<evidence type="ECO:0000313" key="17">
    <source>
        <dbReference type="EMBL" id="RGE42097.1"/>
    </source>
</evidence>
<keyword evidence="13 14" id="KW-0961">Cell wall biogenesis/degradation</keyword>
<feature type="active site" description="Acyl-ester intermediate" evidence="14">
    <location>
        <position position="327"/>
    </location>
</feature>
<comment type="similarity">
    <text evidence="14">Belongs to the transpeptidase family. MrdA subfamily.</text>
</comment>
<comment type="pathway">
    <text evidence="14">Cell wall biogenesis; peptidoglycan biosynthesis.</text>
</comment>
<dbReference type="UniPathway" id="UPA00219"/>
<reference evidence="17 18" key="1">
    <citation type="submission" date="2018-08" db="EMBL/GenBank/DDBJ databases">
        <title>Comamonas testosteroni strain SWCO2.</title>
        <authorList>
            <person name="Jiang N."/>
            <person name="Zhang X.Z."/>
        </authorList>
    </citation>
    <scope>NUCLEOTIDE SEQUENCE [LARGE SCALE GENOMIC DNA]</scope>
    <source>
        <strain evidence="17 18">SWCO2</strain>
    </source>
</reference>
<dbReference type="GO" id="GO:0005886">
    <property type="term" value="C:plasma membrane"/>
    <property type="evidence" value="ECO:0007669"/>
    <property type="project" value="UniProtKB-SubCell"/>
</dbReference>
<evidence type="ECO:0000256" key="2">
    <source>
        <dbReference type="ARBA" id="ARBA00004236"/>
    </source>
</evidence>
<evidence type="ECO:0000256" key="6">
    <source>
        <dbReference type="ARBA" id="ARBA00022670"/>
    </source>
</evidence>
<evidence type="ECO:0000256" key="3">
    <source>
        <dbReference type="ARBA" id="ARBA00022475"/>
    </source>
</evidence>
<dbReference type="Pfam" id="PF00905">
    <property type="entry name" value="Transpeptidase"/>
    <property type="match status" value="1"/>
</dbReference>
<name>A0A373FDM7_COMTE</name>
<evidence type="ECO:0000256" key="13">
    <source>
        <dbReference type="ARBA" id="ARBA00023316"/>
    </source>
</evidence>
<evidence type="ECO:0000256" key="5">
    <source>
        <dbReference type="ARBA" id="ARBA00022645"/>
    </source>
</evidence>
<dbReference type="GO" id="GO:0009002">
    <property type="term" value="F:serine-type D-Ala-D-Ala carboxypeptidase activity"/>
    <property type="evidence" value="ECO:0007669"/>
    <property type="project" value="UniProtKB-UniRule"/>
</dbReference>
<comment type="caution">
    <text evidence="14">Lacks conserved residue(s) required for the propagation of feature annotation.</text>
</comment>
<dbReference type="PANTHER" id="PTHR30627">
    <property type="entry name" value="PEPTIDOGLYCAN D,D-TRANSPEPTIDASE"/>
    <property type="match status" value="1"/>
</dbReference>
<dbReference type="GO" id="GO:0009252">
    <property type="term" value="P:peptidoglycan biosynthetic process"/>
    <property type="evidence" value="ECO:0007669"/>
    <property type="project" value="UniProtKB-UniRule"/>
</dbReference>
<evidence type="ECO:0000256" key="7">
    <source>
        <dbReference type="ARBA" id="ARBA00022692"/>
    </source>
</evidence>
<gene>
    <name evidence="14 17" type="primary">mrdA</name>
    <name evidence="17" type="ORF">DZC30_17525</name>
</gene>
<keyword evidence="6 14" id="KW-0645">Protease</keyword>
<dbReference type="AlphaFoldDB" id="A0A373FDM7"/>
<dbReference type="EC" id="3.4.16.4" evidence="14"/>
<dbReference type="PANTHER" id="PTHR30627:SF2">
    <property type="entry name" value="PEPTIDOGLYCAN D,D-TRANSPEPTIDASE MRDA"/>
    <property type="match status" value="1"/>
</dbReference>
<dbReference type="GO" id="GO:0071972">
    <property type="term" value="F:peptidoglycan L,D-transpeptidase activity"/>
    <property type="evidence" value="ECO:0007669"/>
    <property type="project" value="TreeGrafter"/>
</dbReference>
<dbReference type="GO" id="GO:0008658">
    <property type="term" value="F:penicillin binding"/>
    <property type="evidence" value="ECO:0007669"/>
    <property type="project" value="InterPro"/>
</dbReference>
<sequence length="649" mass="71293">MMEIRNTEAELQRFCVRAVVMGVVVLVAFSLLVSRLLVLQVERHEELAERAESNRTAVVPIVPNRGQILDRNGVVLASNYSAYTLEITRSKVEDLDETIDGLSEILEITPRDRRKFKRLMDDSKSFESIPIRSRLTDEEVAKFAAQRYRFPGVDIKARLFRTYPMKETASHIIGYIGRINQREKEEIDDSDDAANYRGTEVIGKLGAEKSYEKQLHGQTGWEEMETSAGGHAVRKLGSRPATPGNSLQLSIDIKLQKMIEDLYGNRRGVAIAMDPRNGEVLAMVSKPTYDPNLFVDGIDQENWKALNESLDRPLLNRSLRGTYPIGSTYKPFMALAGIETGKRTPGTVIQDGGSWTFGGHTFRSGHALGPVDLVRAIQHSSNVYFYTLANEMGVDAIHDFMKPLGFGQITGIDLPGEVRGVLPSKEWKRTTYKRAAQQQWYGGETISLGIGQGYNNFTILQLTHALSTLVANGVNYKPHVGKVLIDAVTGNRTPIELPPPVNMGYKQSNIDAVKRGMVAVVTGGTGRGVFGGAGYLSGGKTGTAQAVGVRQNEKYNAARLSEYQRDHSLYISYAPADDPKIAVAVIVENAGFGAAAAAPMARRIIDYWLLGNYPSEADMAAMRVGKAAAPIGTPRRAEDVPLETSDETP</sequence>
<feature type="transmembrane region" description="Helical" evidence="14">
    <location>
        <begin position="14"/>
        <end position="38"/>
    </location>
</feature>
<dbReference type="OrthoDB" id="9789078at2"/>
<dbReference type="InterPro" id="IPR017790">
    <property type="entry name" value="Penicillin-binding_protein_2"/>
</dbReference>
<keyword evidence="9 14" id="KW-0133">Cell shape</keyword>
<evidence type="ECO:0000259" key="15">
    <source>
        <dbReference type="Pfam" id="PF00905"/>
    </source>
</evidence>
<keyword evidence="18" id="KW-1185">Reference proteome</keyword>
<comment type="caution">
    <text evidence="17">The sequence shown here is derived from an EMBL/GenBank/DDBJ whole genome shotgun (WGS) entry which is preliminary data.</text>
</comment>
<dbReference type="Gene3D" id="3.90.1310.10">
    <property type="entry name" value="Penicillin-binding protein 2a (Domain 2)"/>
    <property type="match status" value="1"/>
</dbReference>
<evidence type="ECO:0000256" key="4">
    <source>
        <dbReference type="ARBA" id="ARBA00022519"/>
    </source>
</evidence>
<dbReference type="SUPFAM" id="SSF56601">
    <property type="entry name" value="beta-lactamase/transpeptidase-like"/>
    <property type="match status" value="1"/>
</dbReference>
<protein>
    <recommendedName>
        <fullName evidence="14">Peptidoglycan D,D-transpeptidase MrdA</fullName>
        <ecNumber evidence="14">3.4.16.4</ecNumber>
    </recommendedName>
    <alternativeName>
        <fullName evidence="14">Penicillin-binding protein 2</fullName>
        <shortName evidence="14">PBP-2</shortName>
    </alternativeName>
</protein>
<dbReference type="InterPro" id="IPR001460">
    <property type="entry name" value="PCN-bd_Tpept"/>
</dbReference>
<dbReference type="Proteomes" id="UP000261948">
    <property type="component" value="Unassembled WGS sequence"/>
</dbReference>
<keyword evidence="12 14" id="KW-0472">Membrane</keyword>
<dbReference type="GO" id="GO:0008360">
    <property type="term" value="P:regulation of cell shape"/>
    <property type="evidence" value="ECO:0007669"/>
    <property type="project" value="UniProtKB-KW"/>
</dbReference>
<comment type="function">
    <text evidence="14">Catalyzes cross-linking of the peptidoglycan cell wall.</text>
</comment>
<keyword evidence="3 14" id="KW-1003">Cell membrane</keyword>
<keyword evidence="4 14" id="KW-0997">Cell inner membrane</keyword>
<evidence type="ECO:0000256" key="10">
    <source>
        <dbReference type="ARBA" id="ARBA00022984"/>
    </source>
</evidence>
<dbReference type="HAMAP" id="MF_02081">
    <property type="entry name" value="MrdA_transpept"/>
    <property type="match status" value="1"/>
</dbReference>
<keyword evidence="11 14" id="KW-1133">Transmembrane helix</keyword>
<dbReference type="Gene3D" id="3.30.1390.30">
    <property type="entry name" value="Penicillin-binding protein 2a, domain 3"/>
    <property type="match status" value="1"/>
</dbReference>
<evidence type="ECO:0000256" key="14">
    <source>
        <dbReference type="HAMAP-Rule" id="MF_02081"/>
    </source>
</evidence>
<dbReference type="InterPro" id="IPR012338">
    <property type="entry name" value="Beta-lactam/transpept-like"/>
</dbReference>
<comment type="catalytic activity">
    <reaction evidence="14">
        <text>Preferential cleavage: (Ac)2-L-Lys-D-Ala-|-D-Ala. Also transpeptidation of peptidyl-alanyl moieties that are N-acyl substituents of D-alanine.</text>
        <dbReference type="EC" id="3.4.16.4"/>
    </reaction>
</comment>
<keyword evidence="5 14" id="KW-0121">Carboxypeptidase</keyword>
<dbReference type="Pfam" id="PF03717">
    <property type="entry name" value="PBP_dimer"/>
    <property type="match status" value="1"/>
</dbReference>
<accession>A0A373FDM7</accession>
<organism evidence="17 18">
    <name type="scientific">Comamonas testosteroni</name>
    <name type="common">Pseudomonas testosteroni</name>
    <dbReference type="NCBI Taxonomy" id="285"/>
    <lineage>
        <taxon>Bacteria</taxon>
        <taxon>Pseudomonadati</taxon>
        <taxon>Pseudomonadota</taxon>
        <taxon>Betaproteobacteria</taxon>
        <taxon>Burkholderiales</taxon>
        <taxon>Comamonadaceae</taxon>
        <taxon>Comamonas</taxon>
    </lineage>
</organism>
<dbReference type="NCBIfam" id="TIGR03423">
    <property type="entry name" value="pbp2_mrdA"/>
    <property type="match status" value="1"/>
</dbReference>
<feature type="domain" description="Penicillin-binding protein dimerisation" evidence="16">
    <location>
        <begin position="61"/>
        <end position="235"/>
    </location>
</feature>
<keyword evidence="8 14" id="KW-0378">Hydrolase</keyword>
<dbReference type="Gene3D" id="3.40.710.10">
    <property type="entry name" value="DD-peptidase/beta-lactamase superfamily"/>
    <property type="match status" value="1"/>
</dbReference>
<evidence type="ECO:0000256" key="12">
    <source>
        <dbReference type="ARBA" id="ARBA00023136"/>
    </source>
</evidence>
<comment type="subcellular location">
    <subcellularLocation>
        <location evidence="14">Cell inner membrane</location>
        <topology evidence="14">Single-pass membrane protein</topology>
    </subcellularLocation>
    <subcellularLocation>
        <location evidence="2">Cell membrane</location>
    </subcellularLocation>
    <subcellularLocation>
        <location evidence="1">Membrane</location>
        <topology evidence="1">Single-pass membrane protein</topology>
    </subcellularLocation>
</comment>
<keyword evidence="7 14" id="KW-0812">Transmembrane</keyword>
<dbReference type="GO" id="GO:0006508">
    <property type="term" value="P:proteolysis"/>
    <property type="evidence" value="ECO:0007669"/>
    <property type="project" value="UniProtKB-KW"/>
</dbReference>
<evidence type="ECO:0000256" key="1">
    <source>
        <dbReference type="ARBA" id="ARBA00004167"/>
    </source>
</evidence>
<feature type="domain" description="Penicillin-binding protein transpeptidase" evidence="15">
    <location>
        <begin position="268"/>
        <end position="605"/>
    </location>
</feature>
<evidence type="ECO:0000313" key="18">
    <source>
        <dbReference type="Proteomes" id="UP000261948"/>
    </source>
</evidence>
<dbReference type="GO" id="GO:0071555">
    <property type="term" value="P:cell wall organization"/>
    <property type="evidence" value="ECO:0007669"/>
    <property type="project" value="UniProtKB-KW"/>
</dbReference>
<proteinExistence type="inferred from homology"/>
<dbReference type="InterPro" id="IPR005311">
    <property type="entry name" value="PBP_dimer"/>
</dbReference>
<dbReference type="EMBL" id="QURR01000025">
    <property type="protein sequence ID" value="RGE42097.1"/>
    <property type="molecule type" value="Genomic_DNA"/>
</dbReference>
<keyword evidence="10 14" id="KW-0573">Peptidoglycan synthesis</keyword>
<dbReference type="InterPro" id="IPR036138">
    <property type="entry name" value="PBP_dimer_sf"/>
</dbReference>
<dbReference type="InterPro" id="IPR050515">
    <property type="entry name" value="Beta-lactam/transpept"/>
</dbReference>